<accession>A0AAU9CNG9</accession>
<gene>
    <name evidence="2" type="ORF">KIMC2_00540</name>
</gene>
<dbReference type="KEGG" id="xak:KIMC2_00540"/>
<dbReference type="EMBL" id="AP026801">
    <property type="protein sequence ID" value="BDR55492.1"/>
    <property type="molecule type" value="Genomic_DNA"/>
</dbReference>
<dbReference type="Gene3D" id="3.80.10.10">
    <property type="entry name" value="Ribonuclease Inhibitor"/>
    <property type="match status" value="2"/>
</dbReference>
<feature type="signal peptide" evidence="1">
    <location>
        <begin position="1"/>
        <end position="23"/>
    </location>
</feature>
<feature type="chain" id="PRO_5043672731" description="Surface protein" evidence="1">
    <location>
        <begin position="24"/>
        <end position="1138"/>
    </location>
</feature>
<protein>
    <recommendedName>
        <fullName evidence="4">Surface protein</fullName>
    </recommendedName>
</protein>
<dbReference type="InterPro" id="IPR005046">
    <property type="entry name" value="DUF285"/>
</dbReference>
<proteinExistence type="predicted"/>
<dbReference type="InterPro" id="IPR032675">
    <property type="entry name" value="LRR_dom_sf"/>
</dbReference>
<keyword evidence="3" id="KW-1185">Reference proteome</keyword>
<dbReference type="SUPFAM" id="SSF52058">
    <property type="entry name" value="L domain-like"/>
    <property type="match status" value="1"/>
</dbReference>
<evidence type="ECO:0000313" key="2">
    <source>
        <dbReference type="EMBL" id="BDR55492.1"/>
    </source>
</evidence>
<evidence type="ECO:0000313" key="3">
    <source>
        <dbReference type="Proteomes" id="UP001321804"/>
    </source>
</evidence>
<dbReference type="RefSeq" id="WP_317696848.1">
    <property type="nucleotide sequence ID" value="NZ_AP026801.1"/>
</dbReference>
<keyword evidence="1" id="KW-0732">Signal</keyword>
<reference evidence="2 3" key="1">
    <citation type="journal article" date="2023" name="Microbiol. Spectr.">
        <title>Symbiosis of Carpenter Bees with Uncharacterized Lactic Acid Bacteria Showing NAD Auxotrophy.</title>
        <authorList>
            <person name="Kawasaki S."/>
            <person name="Ozawa K."/>
            <person name="Mori T."/>
            <person name="Yamamoto A."/>
            <person name="Ito M."/>
            <person name="Ohkuma M."/>
            <person name="Sakamoto M."/>
            <person name="Matsutani M."/>
        </authorList>
    </citation>
    <scope>NUCLEOTIDE SEQUENCE [LARGE SCALE GENOMIC DNA]</scope>
    <source>
        <strain evidence="2 3">KimC2</strain>
    </source>
</reference>
<dbReference type="Pfam" id="PF03382">
    <property type="entry name" value="DUF285"/>
    <property type="match status" value="2"/>
</dbReference>
<sequence>MKNIKKIVIFILLTLCSITVVLAATRKQDSKAADFTPDILLKTKDEQKDKNNQLFFDPFKQETGLPKNQNYGITPRIGAQLVQYGSFRLTGDSRQDVNGKNSVHLEWAAVPDLLDGYVVERTLNSSATVWDNPPVNYGKHVTILNIYPNNSNYLKSWMDQIDPNTGQPVSMGLISVDAVSLTEFNKNPDYYLKKGTSSYQYDGIYFGSEDVNGGYTPGEHDLTASSQPVVAAFGATGRSVIFGHDTIMGEGHPYFNTFAGSLGIILKNAIPAGYTTDGVVNNIGSNKVKFTMTGTLNQFPYKLDPNAIYNIQPAHTVGQFYIYNSGGKRWMQFAPPISQNGMGDQIYSDYNHLYNNGTLVGDNNSYLVTKNNYAQIQTGHTTGSCSPDEAKIIANMIYYTTTLTMNSPGDDYTVKDVTAPTTPVVAGNSSTGDQVSLTLNAQDNPTDYFYRVKARTASSTQYSDVIKSSVLSGFKGYVYQMDSNPTGSPVINRDPNTGNITNINLNPVSSTNNQGTITLNRSAAVGKYLHIVAVDKENNVSAVKTVNLSDYFWWNVDSNNVLTIYPHELNFDVDHVSYVDVDGKVVSDWPWYQKDSQIVKTVISPGVTAKNSLFGLFSRMSAMTSIEGLTQLDTSQVTNMGSMFSQCSSLPAVDVTHFNTSKVTDMSSMFSYCSQLPNLDVTHFDTSKVETMSAMFKECNNLTNLDVTNFDTSKVTNMAAMFTSCKKLTSLDVTHFNTTQVTDMSLMFFECSLLPTINLSSFVTSNVLDMHSMFGFSTALTSLDLKNFDTSKVTSMSGMFYYCRSLTDLKMDPVKFDTSQVTAMDNMFNRCTVLPVIDVSFFKTGNVTNMNGMFGSCAEITRLNVSNFDTEKVANFNSMFSGCSKLTSLDLTKFNTKRVYSSYRKGMLTNTPKLWKLTFGPNFILEDYVSTDMLSNPSVGAAINDVDNPTPVYYVTNPQWREVGAGSPHEPKGAEATVTKMMNESSIRTDTRTYVWDQVGTQTLAATPGSIDLGTHAGYLKNQEYVSTAQNIRKTDNRNSNISKQWHIEAAVTKPFTLTTDSTKVIRGNPLYYHDTTAGTTTHLTPTGQTIYSGTRSNNQPDTKNYPWTLSFKASPSDIPKAGRYSATVTFSLVNDTP</sequence>
<dbReference type="NCBIfam" id="TIGR02167">
    <property type="entry name" value="Liste_lipo_26"/>
    <property type="match status" value="10"/>
</dbReference>
<name>A0AAU9CNG9_9LACO</name>
<evidence type="ECO:0000256" key="1">
    <source>
        <dbReference type="SAM" id="SignalP"/>
    </source>
</evidence>
<dbReference type="Proteomes" id="UP001321804">
    <property type="component" value="Chromosome"/>
</dbReference>
<evidence type="ECO:0008006" key="4">
    <source>
        <dbReference type="Google" id="ProtNLM"/>
    </source>
</evidence>
<organism evidence="2 3">
    <name type="scientific">Xylocopilactobacillus apis</name>
    <dbReference type="NCBI Taxonomy" id="2932183"/>
    <lineage>
        <taxon>Bacteria</taxon>
        <taxon>Bacillati</taxon>
        <taxon>Bacillota</taxon>
        <taxon>Bacilli</taxon>
        <taxon>Lactobacillales</taxon>
        <taxon>Lactobacillaceae</taxon>
        <taxon>Xylocopilactobacillus</taxon>
    </lineage>
</organism>
<dbReference type="AlphaFoldDB" id="A0AAU9CNG9"/>
<dbReference type="InterPro" id="IPR011889">
    <property type="entry name" value="Liste_lipo_26"/>
</dbReference>